<dbReference type="PANTHER" id="PTHR47706:SF9">
    <property type="entry name" value="NMRA-LIKE DOMAIN-CONTAINING PROTEIN-RELATED"/>
    <property type="match status" value="1"/>
</dbReference>
<dbReference type="CDD" id="cd05259">
    <property type="entry name" value="PCBER_SDR_a"/>
    <property type="match status" value="1"/>
</dbReference>
<accession>A0AAN6P599</accession>
<feature type="domain" description="NmrA-like" evidence="3">
    <location>
        <begin position="2"/>
        <end position="241"/>
    </location>
</feature>
<dbReference type="Gene3D" id="3.90.25.10">
    <property type="entry name" value="UDP-galactose 4-epimerase, domain 1"/>
    <property type="match status" value="1"/>
</dbReference>
<proteinExistence type="predicted"/>
<dbReference type="AlphaFoldDB" id="A0AAN6P599"/>
<dbReference type="Gene3D" id="3.40.50.720">
    <property type="entry name" value="NAD(P)-binding Rossmann-like Domain"/>
    <property type="match status" value="1"/>
</dbReference>
<dbReference type="PANTHER" id="PTHR47706">
    <property type="entry name" value="NMRA-LIKE FAMILY PROTEIN"/>
    <property type="match status" value="1"/>
</dbReference>
<dbReference type="Pfam" id="PF05368">
    <property type="entry name" value="NmrA"/>
    <property type="match status" value="1"/>
</dbReference>
<dbReference type="Proteomes" id="UP001303115">
    <property type="component" value="Unassembled WGS sequence"/>
</dbReference>
<comment type="caution">
    <text evidence="4">The sequence shown here is derived from an EMBL/GenBank/DDBJ whole genome shotgun (WGS) entry which is preliminary data.</text>
</comment>
<reference evidence="5" key="1">
    <citation type="journal article" date="2023" name="Mol. Phylogenet. Evol.">
        <title>Genome-scale phylogeny and comparative genomics of the fungal order Sordariales.</title>
        <authorList>
            <person name="Hensen N."/>
            <person name="Bonometti L."/>
            <person name="Westerberg I."/>
            <person name="Brannstrom I.O."/>
            <person name="Guillou S."/>
            <person name="Cros-Aarteil S."/>
            <person name="Calhoun S."/>
            <person name="Haridas S."/>
            <person name="Kuo A."/>
            <person name="Mondo S."/>
            <person name="Pangilinan J."/>
            <person name="Riley R."/>
            <person name="LaButti K."/>
            <person name="Andreopoulos B."/>
            <person name="Lipzen A."/>
            <person name="Chen C."/>
            <person name="Yan M."/>
            <person name="Daum C."/>
            <person name="Ng V."/>
            <person name="Clum A."/>
            <person name="Steindorff A."/>
            <person name="Ohm R.A."/>
            <person name="Martin F."/>
            <person name="Silar P."/>
            <person name="Natvig D.O."/>
            <person name="Lalanne C."/>
            <person name="Gautier V."/>
            <person name="Ament-Velasquez S.L."/>
            <person name="Kruys A."/>
            <person name="Hutchinson M.I."/>
            <person name="Powell A.J."/>
            <person name="Barry K."/>
            <person name="Miller A.N."/>
            <person name="Grigoriev I.V."/>
            <person name="Debuchy R."/>
            <person name="Gladieux P."/>
            <person name="Hiltunen Thoren M."/>
            <person name="Johannesson H."/>
        </authorList>
    </citation>
    <scope>NUCLEOTIDE SEQUENCE [LARGE SCALE GENOMIC DNA]</scope>
    <source>
        <strain evidence="5">CBS 284.82</strain>
    </source>
</reference>
<dbReference type="GO" id="GO:0016491">
    <property type="term" value="F:oxidoreductase activity"/>
    <property type="evidence" value="ECO:0007669"/>
    <property type="project" value="UniProtKB-KW"/>
</dbReference>
<gene>
    <name evidence="4" type="ORF">C8A01DRAFT_51192</name>
</gene>
<dbReference type="InterPro" id="IPR008030">
    <property type="entry name" value="NmrA-like"/>
</dbReference>
<dbReference type="InterPro" id="IPR051609">
    <property type="entry name" value="NmrA/Isoflavone_reductase-like"/>
</dbReference>
<protein>
    <recommendedName>
        <fullName evidence="3">NmrA-like domain-containing protein</fullName>
    </recommendedName>
</protein>
<dbReference type="InterPro" id="IPR036291">
    <property type="entry name" value="NAD(P)-bd_dom_sf"/>
</dbReference>
<evidence type="ECO:0000256" key="2">
    <source>
        <dbReference type="ARBA" id="ARBA00023002"/>
    </source>
</evidence>
<evidence type="ECO:0000259" key="3">
    <source>
        <dbReference type="Pfam" id="PF05368"/>
    </source>
</evidence>
<keyword evidence="2" id="KW-0560">Oxidoreductase</keyword>
<dbReference type="SUPFAM" id="SSF51735">
    <property type="entry name" value="NAD(P)-binding Rossmann-fold domains"/>
    <property type="match status" value="1"/>
</dbReference>
<dbReference type="EMBL" id="MU854687">
    <property type="protein sequence ID" value="KAK4031870.1"/>
    <property type="molecule type" value="Genomic_DNA"/>
</dbReference>
<evidence type="ECO:0000256" key="1">
    <source>
        <dbReference type="ARBA" id="ARBA00022857"/>
    </source>
</evidence>
<name>A0AAN6P599_9PEZI</name>
<sequence length="317" mass="34855">MKVAILGATGKTGSSVVSGLLESTEPLYEITALIRPSSLEKAPAQELRQKGVNVVAADLSWPEDRLTEVLRGIEVVISTIDAANLLSQIPLANASKAAGVGRFAPCSFATVAPPKGVIILRDLKEDVLNHIKKIYLPYTVIDVGWWYQITLPRLPSGRIDYAVNPGEPEITGDGNTPSALTDIEDIGRYTARIIADPRTLNRMVFAHSALYTQNQVYDLIEKLSGEKIARKYVSSEDIQALIAKAEAEQDGPQSPNFYKLASYQYRNSWGIRGDNTPEHAQYLGYLNANELFPDMKGKSFEAYCKDVLDGKGYAVYR</sequence>
<organism evidence="4 5">
    <name type="scientific">Parachaetomium inaequale</name>
    <dbReference type="NCBI Taxonomy" id="2588326"/>
    <lineage>
        <taxon>Eukaryota</taxon>
        <taxon>Fungi</taxon>
        <taxon>Dikarya</taxon>
        <taxon>Ascomycota</taxon>
        <taxon>Pezizomycotina</taxon>
        <taxon>Sordariomycetes</taxon>
        <taxon>Sordariomycetidae</taxon>
        <taxon>Sordariales</taxon>
        <taxon>Chaetomiaceae</taxon>
        <taxon>Parachaetomium</taxon>
    </lineage>
</organism>
<evidence type="ECO:0000313" key="5">
    <source>
        <dbReference type="Proteomes" id="UP001303115"/>
    </source>
</evidence>
<dbReference type="InterPro" id="IPR045312">
    <property type="entry name" value="PCBER-like"/>
</dbReference>
<evidence type="ECO:0000313" key="4">
    <source>
        <dbReference type="EMBL" id="KAK4031870.1"/>
    </source>
</evidence>
<keyword evidence="1" id="KW-0521">NADP</keyword>
<keyword evidence="5" id="KW-1185">Reference proteome</keyword>